<keyword evidence="3" id="KW-1185">Reference proteome</keyword>
<accession>A0A919M898</accession>
<evidence type="ECO:0000313" key="3">
    <source>
        <dbReference type="Proteomes" id="UP000619479"/>
    </source>
</evidence>
<evidence type="ECO:0000313" key="2">
    <source>
        <dbReference type="EMBL" id="GID66244.1"/>
    </source>
</evidence>
<gene>
    <name evidence="2" type="ORF">Acy02nite_41250</name>
</gene>
<organism evidence="2 3">
    <name type="scientific">Actinoplanes cyaneus</name>
    <dbReference type="NCBI Taxonomy" id="52696"/>
    <lineage>
        <taxon>Bacteria</taxon>
        <taxon>Bacillati</taxon>
        <taxon>Actinomycetota</taxon>
        <taxon>Actinomycetes</taxon>
        <taxon>Micromonosporales</taxon>
        <taxon>Micromonosporaceae</taxon>
        <taxon>Actinoplanes</taxon>
    </lineage>
</organism>
<dbReference type="EMBL" id="BOMH01000031">
    <property type="protein sequence ID" value="GID66244.1"/>
    <property type="molecule type" value="Genomic_DNA"/>
</dbReference>
<sequence>MIVAVVASLGVAGTVLAYAGGWVVSVGPARLTANVATMPQGVEPSVARQDGQAVVSWSAQEIAPGVRMDHYVVTAHSADDPPRPDIIHTVGAGRGPAETLVFTMAEMTGGKWRWSVAPKYRGWTGEMSRLSQRLVFPAAPAPRVAATPGKGPATKPAPATAAASGAPAGEAGAEPATPPPTAPEPAPATSDSEQPESAPQPVLSAPDPAGSSAS</sequence>
<evidence type="ECO:0000256" key="1">
    <source>
        <dbReference type="SAM" id="MobiDB-lite"/>
    </source>
</evidence>
<feature type="compositionally biased region" description="Pro residues" evidence="1">
    <location>
        <begin position="176"/>
        <end position="186"/>
    </location>
</feature>
<dbReference type="Proteomes" id="UP000619479">
    <property type="component" value="Unassembled WGS sequence"/>
</dbReference>
<feature type="compositionally biased region" description="Low complexity" evidence="1">
    <location>
        <begin position="142"/>
        <end position="175"/>
    </location>
</feature>
<proteinExistence type="predicted"/>
<reference evidence="2" key="1">
    <citation type="submission" date="2021-01" db="EMBL/GenBank/DDBJ databases">
        <title>Whole genome shotgun sequence of Actinoplanes cyaneus NBRC 14990.</title>
        <authorList>
            <person name="Komaki H."/>
            <person name="Tamura T."/>
        </authorList>
    </citation>
    <scope>NUCLEOTIDE SEQUENCE</scope>
    <source>
        <strain evidence="2">NBRC 14990</strain>
    </source>
</reference>
<name>A0A919M898_9ACTN</name>
<comment type="caution">
    <text evidence="2">The sequence shown here is derived from an EMBL/GenBank/DDBJ whole genome shotgun (WGS) entry which is preliminary data.</text>
</comment>
<feature type="region of interest" description="Disordered" evidence="1">
    <location>
        <begin position="142"/>
        <end position="214"/>
    </location>
</feature>
<dbReference type="AlphaFoldDB" id="A0A919M898"/>
<protein>
    <submittedName>
        <fullName evidence="2">Uncharacterized protein</fullName>
    </submittedName>
</protein>